<keyword evidence="4" id="KW-0808">Transferase</keyword>
<evidence type="ECO:0000259" key="1">
    <source>
        <dbReference type="Pfam" id="PF00534"/>
    </source>
</evidence>
<dbReference type="STRING" id="754502.BJG93_27040"/>
<evidence type="ECO:0000259" key="3">
    <source>
        <dbReference type="Pfam" id="PF13579"/>
    </source>
</evidence>
<keyword evidence="4" id="KW-0328">Glycosyltransferase</keyword>
<dbReference type="CDD" id="cd00761">
    <property type="entry name" value="Glyco_tranf_GTA_type"/>
    <property type="match status" value="1"/>
</dbReference>
<feature type="domain" description="Glycosyltransferase 2-like" evidence="2">
    <location>
        <begin position="11"/>
        <end position="177"/>
    </location>
</feature>
<dbReference type="EC" id="2.4.-.-" evidence="4"/>
<dbReference type="Proteomes" id="UP000179860">
    <property type="component" value="Chromosome 2"/>
</dbReference>
<dbReference type="InterPro" id="IPR029044">
    <property type="entry name" value="Nucleotide-diphossugar_trans"/>
</dbReference>
<keyword evidence="5" id="KW-1185">Reference proteome</keyword>
<dbReference type="InterPro" id="IPR001296">
    <property type="entry name" value="Glyco_trans_1"/>
</dbReference>
<proteinExistence type="predicted"/>
<dbReference type="AlphaFoldDB" id="A0A1L1PJY3"/>
<dbReference type="Gene3D" id="3.40.50.2000">
    <property type="entry name" value="Glycogen Phosphorylase B"/>
    <property type="match status" value="2"/>
</dbReference>
<name>A0A1L1PJY3_9BURK</name>
<reference evidence="4" key="1">
    <citation type="submission" date="2016-09" db="EMBL/GenBank/DDBJ databases">
        <title>The Complete Genome of Burkholderia sprentiae wsm5005.</title>
        <authorList>
            <person name="De Meyer S."/>
            <person name="Wang P."/>
            <person name="Terpolilli J."/>
        </authorList>
    </citation>
    <scope>NUCLEOTIDE SEQUENCE [LARGE SCALE GENOMIC DNA]</scope>
    <source>
        <strain evidence="4">WSM5005</strain>
    </source>
</reference>
<dbReference type="Pfam" id="PF13579">
    <property type="entry name" value="Glyco_trans_4_4"/>
    <property type="match status" value="1"/>
</dbReference>
<reference evidence="4" key="2">
    <citation type="submission" date="2021-06" db="EMBL/GenBank/DDBJ databases">
        <authorList>
            <person name="Rogers T.H."/>
            <person name="Ramsay J.P."/>
            <person name="Wang P."/>
            <person name="Terpolilli J."/>
        </authorList>
    </citation>
    <scope>NUCLEOTIDE SEQUENCE</scope>
    <source>
        <strain evidence="4">WSM5005</strain>
    </source>
</reference>
<evidence type="ECO:0000313" key="5">
    <source>
        <dbReference type="Proteomes" id="UP000179860"/>
    </source>
</evidence>
<dbReference type="RefSeq" id="WP_082194567.1">
    <property type="nucleotide sequence ID" value="NZ_KI421531.1"/>
</dbReference>
<dbReference type="SUPFAM" id="SSF53448">
    <property type="entry name" value="Nucleotide-diphospho-sugar transferases"/>
    <property type="match status" value="1"/>
</dbReference>
<dbReference type="InterPro" id="IPR028098">
    <property type="entry name" value="Glyco_trans_4-like_N"/>
</dbReference>
<dbReference type="Pfam" id="PF00534">
    <property type="entry name" value="Glycos_transf_1"/>
    <property type="match status" value="1"/>
</dbReference>
<feature type="domain" description="Glycosyltransferase subfamily 4-like N-terminal" evidence="3">
    <location>
        <begin position="351"/>
        <end position="521"/>
    </location>
</feature>
<dbReference type="OrthoDB" id="484631at2"/>
<gene>
    <name evidence="4" type="ORF">BJG93_27040</name>
</gene>
<evidence type="ECO:0000313" key="4">
    <source>
        <dbReference type="EMBL" id="APA88937.2"/>
    </source>
</evidence>
<dbReference type="Pfam" id="PF00535">
    <property type="entry name" value="Glycos_transf_2"/>
    <property type="match status" value="1"/>
</dbReference>
<dbReference type="InterPro" id="IPR001173">
    <property type="entry name" value="Glyco_trans_2-like"/>
</dbReference>
<dbReference type="CDD" id="cd03801">
    <property type="entry name" value="GT4_PimA-like"/>
    <property type="match status" value="1"/>
</dbReference>
<feature type="domain" description="Glycosyl transferase family 1" evidence="1">
    <location>
        <begin position="543"/>
        <end position="693"/>
    </location>
</feature>
<sequence length="740" mass="82921">MAPWRKPRTLSVVVNTCNRSASLDVTIASLLGQSFKNMEVIVVNGPSSDSTQNVIDKYKNNIKSLNCAELNLSKSRNIGIAAAAGDVVAFVDDDAIVEPFWAERILSAYVSEDVGAVGGFVFDHTGFEFQTTYIVCDRLGASWVRVEFDPAELYSLPGAFKYSAMIGTNCSFRRDILLSICGFDEEYEYFLDETDVCVRVIDKGYKICQAKGAYVHHKFLPSYMRSASRVTLHHYPILKNTLYFGLKHASSQMSQQAIRANVDEIYARHLKDAEAAALDGRMAPEIAEQLPATYQRACRDAIERSASAAFHKPLRSCESGLFFLPAVSRDLDRSRQLCVALLCRNYDADDSGIARFVRVQARALEALGHIVHVLTESKMHPTVDWEDGVWVHRLVLGWFDDQQEMLPLQVHPDQWCYSRTALEEIRKINGRHRVDVVEAPLWGNEALAIIASKEFPVVVSLQTSQAIALESHPEWQRDSSFMRDVVRPTIEGENYVLANCDLIRTISRAIANEISSRNGIKLADGRVVLCPLALEDRATSRISSLDLARPMILFVGRLELRKGIDTLLDALPKILREFSNAQVVIVGDDKLPTGDGKQTFRQIFEAKHVQLLDNVHFTGVISDTEVDEYFQRAALFVAPSRFESFGLIYVEAMMFDVPTVACDVGGVPEVFADSGCAKLVEPDNPVALADAVICELRKLFDAEQGRTGRARQEYERRFLPEQMALQMSEIYRSVLPRKVR</sequence>
<dbReference type="PANTHER" id="PTHR12526:SF636">
    <property type="entry name" value="BLL3647 PROTEIN"/>
    <property type="match status" value="1"/>
</dbReference>
<dbReference type="GO" id="GO:0016757">
    <property type="term" value="F:glycosyltransferase activity"/>
    <property type="evidence" value="ECO:0007669"/>
    <property type="project" value="UniProtKB-KW"/>
</dbReference>
<dbReference type="KEGG" id="pspw:BJG93_27040"/>
<dbReference type="SUPFAM" id="SSF53756">
    <property type="entry name" value="UDP-Glycosyltransferase/glycogen phosphorylase"/>
    <property type="match status" value="1"/>
</dbReference>
<organism evidence="4 5">
    <name type="scientific">Paraburkholderia sprentiae WSM5005</name>
    <dbReference type="NCBI Taxonomy" id="754502"/>
    <lineage>
        <taxon>Bacteria</taxon>
        <taxon>Pseudomonadati</taxon>
        <taxon>Pseudomonadota</taxon>
        <taxon>Betaproteobacteria</taxon>
        <taxon>Burkholderiales</taxon>
        <taxon>Burkholderiaceae</taxon>
        <taxon>Paraburkholderia</taxon>
    </lineage>
</organism>
<accession>A0A1L1PJY3</accession>
<dbReference type="PANTHER" id="PTHR12526">
    <property type="entry name" value="GLYCOSYLTRANSFERASE"/>
    <property type="match status" value="1"/>
</dbReference>
<protein>
    <submittedName>
        <fullName evidence="4">Glycosyltransferase</fullName>
        <ecNumber evidence="4">2.4.-.-</ecNumber>
    </submittedName>
</protein>
<evidence type="ECO:0000259" key="2">
    <source>
        <dbReference type="Pfam" id="PF00535"/>
    </source>
</evidence>
<dbReference type="Gene3D" id="3.90.550.10">
    <property type="entry name" value="Spore Coat Polysaccharide Biosynthesis Protein SpsA, Chain A"/>
    <property type="match status" value="1"/>
</dbReference>
<dbReference type="EMBL" id="CP017562">
    <property type="protein sequence ID" value="APA88937.2"/>
    <property type="molecule type" value="Genomic_DNA"/>
</dbReference>